<evidence type="ECO:0008006" key="3">
    <source>
        <dbReference type="Google" id="ProtNLM"/>
    </source>
</evidence>
<proteinExistence type="predicted"/>
<dbReference type="PANTHER" id="PTHR21166:SF2">
    <property type="entry name" value="CELL DIVISION CONTROL PROTEIN 24 OB DOMAIN-CONTAINING PROTEIN-RELATED"/>
    <property type="match status" value="1"/>
</dbReference>
<dbReference type="GO" id="GO:0000712">
    <property type="term" value="P:resolution of meiotic recombination intermediates"/>
    <property type="evidence" value="ECO:0007669"/>
    <property type="project" value="TreeGrafter"/>
</dbReference>
<dbReference type="GO" id="GO:0003697">
    <property type="term" value="F:single-stranded DNA binding"/>
    <property type="evidence" value="ECO:0007669"/>
    <property type="project" value="TreeGrafter"/>
</dbReference>
<dbReference type="SUPFAM" id="SSF50249">
    <property type="entry name" value="Nucleic acid-binding proteins"/>
    <property type="match status" value="1"/>
</dbReference>
<gene>
    <name evidence="1" type="ORF">K431DRAFT_259573</name>
</gene>
<dbReference type="InterPro" id="IPR052469">
    <property type="entry name" value="MEIOB"/>
</dbReference>
<dbReference type="OrthoDB" id="3248508at2759"/>
<sequence>MVSDNTNNTSIQAFFALTRAHTLSRQTLSFNHDGDGFTSQEVREAVRSEQVSVWHPTGEYSNVNIGEVTPGPGRVTFMGRVANIYDIMHTPKSEKAAKGGLKICVKDSTAAITVRLWYATAPVQVRLGSLVSVWAAHVSNGENGGFSSHPAPYFVSIFPERDHSCYFRIHNNNDDRQILRTPLGLLTNRPLSSLMTLQNFIDGGYDVHDARILVVVKSIGARKTLTRQDGTKTSSVMVRVHDDTANATLGLYGTSSMSPFALNEPFNDADRPFEGDTSSHPWRPDQTVLMLQSSGWSLGRGLFLKLQSSTIVDTDPEVTDAHWLRKWAVRKKSREAINPPFPNGVFDLDALKHGMVRALFTIAELDDFARAAPNETFKGYLSVLLVELRLVEHFRRKSLMSGECCNIPVYANATESVCKGCDKHFCLRLNPKIIGRVVDETAHISTGKLSFSDQAWGELLGRAPADLLKLGKEDITSLADRLLFNRVTLLFGWSNDDGNAGGRIWVLGVRS</sequence>
<dbReference type="AlphaFoldDB" id="A0A9P4UUK4"/>
<name>A0A9P4UUK4_9PEZI</name>
<dbReference type="Proteomes" id="UP000799441">
    <property type="component" value="Unassembled WGS sequence"/>
</dbReference>
<protein>
    <recommendedName>
        <fullName evidence="3">Nucleic acid-binding protein</fullName>
    </recommendedName>
</protein>
<comment type="caution">
    <text evidence="1">The sequence shown here is derived from an EMBL/GenBank/DDBJ whole genome shotgun (WGS) entry which is preliminary data.</text>
</comment>
<evidence type="ECO:0000313" key="2">
    <source>
        <dbReference type="Proteomes" id="UP000799441"/>
    </source>
</evidence>
<dbReference type="Gene3D" id="2.40.50.140">
    <property type="entry name" value="Nucleic acid-binding proteins"/>
    <property type="match status" value="2"/>
</dbReference>
<keyword evidence="2" id="KW-1185">Reference proteome</keyword>
<dbReference type="EMBL" id="MU003766">
    <property type="protein sequence ID" value="KAF2725848.1"/>
    <property type="molecule type" value="Genomic_DNA"/>
</dbReference>
<organism evidence="1 2">
    <name type="scientific">Polychaeton citri CBS 116435</name>
    <dbReference type="NCBI Taxonomy" id="1314669"/>
    <lineage>
        <taxon>Eukaryota</taxon>
        <taxon>Fungi</taxon>
        <taxon>Dikarya</taxon>
        <taxon>Ascomycota</taxon>
        <taxon>Pezizomycotina</taxon>
        <taxon>Dothideomycetes</taxon>
        <taxon>Dothideomycetidae</taxon>
        <taxon>Capnodiales</taxon>
        <taxon>Capnodiaceae</taxon>
        <taxon>Polychaeton</taxon>
    </lineage>
</organism>
<reference evidence="1" key="1">
    <citation type="journal article" date="2020" name="Stud. Mycol.">
        <title>101 Dothideomycetes genomes: a test case for predicting lifestyles and emergence of pathogens.</title>
        <authorList>
            <person name="Haridas S."/>
            <person name="Albert R."/>
            <person name="Binder M."/>
            <person name="Bloem J."/>
            <person name="Labutti K."/>
            <person name="Salamov A."/>
            <person name="Andreopoulos B."/>
            <person name="Baker S."/>
            <person name="Barry K."/>
            <person name="Bills G."/>
            <person name="Bluhm B."/>
            <person name="Cannon C."/>
            <person name="Castanera R."/>
            <person name="Culley D."/>
            <person name="Daum C."/>
            <person name="Ezra D."/>
            <person name="Gonzalez J."/>
            <person name="Henrissat B."/>
            <person name="Kuo A."/>
            <person name="Liang C."/>
            <person name="Lipzen A."/>
            <person name="Lutzoni F."/>
            <person name="Magnuson J."/>
            <person name="Mondo S."/>
            <person name="Nolan M."/>
            <person name="Ohm R."/>
            <person name="Pangilinan J."/>
            <person name="Park H.-J."/>
            <person name="Ramirez L."/>
            <person name="Alfaro M."/>
            <person name="Sun H."/>
            <person name="Tritt A."/>
            <person name="Yoshinaga Y."/>
            <person name="Zwiers L.-H."/>
            <person name="Turgeon B."/>
            <person name="Goodwin S."/>
            <person name="Spatafora J."/>
            <person name="Crous P."/>
            <person name="Grigoriev I."/>
        </authorList>
    </citation>
    <scope>NUCLEOTIDE SEQUENCE</scope>
    <source>
        <strain evidence="1">CBS 116435</strain>
    </source>
</reference>
<evidence type="ECO:0000313" key="1">
    <source>
        <dbReference type="EMBL" id="KAF2725848.1"/>
    </source>
</evidence>
<dbReference type="InterPro" id="IPR012340">
    <property type="entry name" value="NA-bd_OB-fold"/>
</dbReference>
<dbReference type="GO" id="GO:0008310">
    <property type="term" value="F:single-stranded DNA 3'-5' DNA exonuclease activity"/>
    <property type="evidence" value="ECO:0007669"/>
    <property type="project" value="TreeGrafter"/>
</dbReference>
<accession>A0A9P4UUK4</accession>
<dbReference type="PANTHER" id="PTHR21166">
    <property type="entry name" value="CELL DIVISION CONTROL PROTEIN 24 OB DOMAIN-CONTAINING PROTEIN-RELATED"/>
    <property type="match status" value="1"/>
</dbReference>